<evidence type="ECO:0000256" key="1">
    <source>
        <dbReference type="SAM" id="SignalP"/>
    </source>
</evidence>
<dbReference type="Proteomes" id="UP000649739">
    <property type="component" value="Unassembled WGS sequence"/>
</dbReference>
<sequence>MKIPDFPSAAAGRRAAARVLAGLTGTAVALGSLGSAHAARPAVNPTHPSVVKDNPADWTPNVLDGSVEAIAQIGDRVYLGGSFTRVQKPRRGATVKVPYLVAVNARTGAVDEDFDAAVDGTVRAIEPAADGRSLYLGGDFREAGGVQRRSLARVDAGTGDAVKGFTAPALDSVVHDLRLVGSRLFLGGAFGTVAGRARPALAAVAPGTGAVDNTVDLGFAKQRVSQTGARAPIRVSALDATPDGKRLVVIGAFGEVDGQSRGQLAVLDVGKDVTLSRWATTRYAPYCATSIPSTVRGLDISPDGKYFVVATSGGPVSNTLCDTAARWDLGSDGPNKQPAWVNHTGGDTLLSVAITGAAVYVGGHQRWLDNPRGSNRPGPGAVTREGIGAINPSTGKALSWNPGKERGIGTGALYATKAGLWIGSDTELVAGERRERVAFFPL</sequence>
<organism evidence="2 3">
    <name type="scientific">Pilimelia anulata</name>
    <dbReference type="NCBI Taxonomy" id="53371"/>
    <lineage>
        <taxon>Bacteria</taxon>
        <taxon>Bacillati</taxon>
        <taxon>Actinomycetota</taxon>
        <taxon>Actinomycetes</taxon>
        <taxon>Micromonosporales</taxon>
        <taxon>Micromonosporaceae</taxon>
        <taxon>Pilimelia</taxon>
    </lineage>
</organism>
<reference evidence="2" key="1">
    <citation type="journal article" date="2014" name="Int. J. Syst. Evol. Microbiol.">
        <title>Complete genome sequence of Corynebacterium casei LMG S-19264T (=DSM 44701T), isolated from a smear-ripened cheese.</title>
        <authorList>
            <consortium name="US DOE Joint Genome Institute (JGI-PGF)"/>
            <person name="Walter F."/>
            <person name="Albersmeier A."/>
            <person name="Kalinowski J."/>
            <person name="Ruckert C."/>
        </authorList>
    </citation>
    <scope>NUCLEOTIDE SEQUENCE</scope>
    <source>
        <strain evidence="2">JCM 3090</strain>
    </source>
</reference>
<evidence type="ECO:0000313" key="2">
    <source>
        <dbReference type="EMBL" id="GGJ83460.1"/>
    </source>
</evidence>
<accession>A0A8J3B1N1</accession>
<comment type="caution">
    <text evidence="2">The sequence shown here is derived from an EMBL/GenBank/DDBJ whole genome shotgun (WGS) entry which is preliminary data.</text>
</comment>
<proteinExistence type="predicted"/>
<dbReference type="InterPro" id="IPR011045">
    <property type="entry name" value="N2O_reductase_N"/>
</dbReference>
<feature type="signal peptide" evidence="1">
    <location>
        <begin position="1"/>
        <end position="38"/>
    </location>
</feature>
<gene>
    <name evidence="2" type="ORF">GCM10010123_11360</name>
</gene>
<reference evidence="2" key="2">
    <citation type="submission" date="2020-09" db="EMBL/GenBank/DDBJ databases">
        <authorList>
            <person name="Sun Q."/>
            <person name="Ohkuma M."/>
        </authorList>
    </citation>
    <scope>NUCLEOTIDE SEQUENCE</scope>
    <source>
        <strain evidence="2">JCM 3090</strain>
    </source>
</reference>
<dbReference type="AlphaFoldDB" id="A0A8J3B1N1"/>
<dbReference type="SUPFAM" id="SSF50974">
    <property type="entry name" value="Nitrous oxide reductase, N-terminal domain"/>
    <property type="match status" value="1"/>
</dbReference>
<dbReference type="EMBL" id="BMQB01000002">
    <property type="protein sequence ID" value="GGJ83460.1"/>
    <property type="molecule type" value="Genomic_DNA"/>
</dbReference>
<protein>
    <submittedName>
        <fullName evidence="2">Uncharacterized protein</fullName>
    </submittedName>
</protein>
<name>A0A8J3B1N1_9ACTN</name>
<feature type="chain" id="PRO_5035265470" evidence="1">
    <location>
        <begin position="39"/>
        <end position="442"/>
    </location>
</feature>
<keyword evidence="1" id="KW-0732">Signal</keyword>
<keyword evidence="3" id="KW-1185">Reference proteome</keyword>
<evidence type="ECO:0000313" key="3">
    <source>
        <dbReference type="Proteomes" id="UP000649739"/>
    </source>
</evidence>
<dbReference type="RefSeq" id="WP_229783356.1">
    <property type="nucleotide sequence ID" value="NZ_BMQB01000002.1"/>
</dbReference>